<evidence type="ECO:0000259" key="1">
    <source>
        <dbReference type="Pfam" id="PF17131"/>
    </source>
</evidence>
<proteinExistence type="predicted"/>
<dbReference type="Pfam" id="PF17131">
    <property type="entry name" value="LolA_like"/>
    <property type="match status" value="1"/>
</dbReference>
<sequence length="304" mass="34682">MFNLLNNRSTINRSTIQKLCHQKLGYTKRCHQKKGHQQSSSHLIRAKWLVATIMALTTLPSFADSVLSVDENLTQASALIEQADHYRLDSEASRVVSEVKLYQDDNLDKTRLYDVYLKPNRESLVVFKAKVEQGQKMLMLGDNYWLLMPKSRRPIRITPMQKLLGEASVGDISTLTWSQDYQGEILKTEEITALDGTVQNTKKLKLTAKTTGASYQQIDLWIDDKNAFPIQADLYLRSGKLAKKAHFKQGIRAGKPRVTAMVLQDQIQLNKKTVIEYQSIEPYSLPSKYYNPAFLSKNKQLGIE</sequence>
<dbReference type="CDD" id="cd16329">
    <property type="entry name" value="LolA_like"/>
    <property type="match status" value="1"/>
</dbReference>
<comment type="caution">
    <text evidence="2">The sequence shown here is derived from an EMBL/GenBank/DDBJ whole genome shotgun (WGS) entry which is preliminary data.</text>
</comment>
<dbReference type="Proteomes" id="UP001155587">
    <property type="component" value="Unassembled WGS sequence"/>
</dbReference>
<dbReference type="InterPro" id="IPR033399">
    <property type="entry name" value="TP_0789-like"/>
</dbReference>
<dbReference type="EMBL" id="JAKRRY010000004">
    <property type="protein sequence ID" value="MCW8345462.1"/>
    <property type="molecule type" value="Genomic_DNA"/>
</dbReference>
<organism evidence="2 3">
    <name type="scientific">Vibrio qingdaonensis</name>
    <dbReference type="NCBI Taxonomy" id="2829491"/>
    <lineage>
        <taxon>Bacteria</taxon>
        <taxon>Pseudomonadati</taxon>
        <taxon>Pseudomonadota</taxon>
        <taxon>Gammaproteobacteria</taxon>
        <taxon>Vibrionales</taxon>
        <taxon>Vibrionaceae</taxon>
        <taxon>Vibrio</taxon>
    </lineage>
</organism>
<reference evidence="2" key="1">
    <citation type="submission" date="2022-02" db="EMBL/GenBank/DDBJ databases">
        <title>Vibrio sp. nov, a new bacterium isolated from seawater.</title>
        <authorList>
            <person name="Yuan Y."/>
        </authorList>
    </citation>
    <scope>NUCLEOTIDE SEQUENCE</scope>
    <source>
        <strain evidence="2">ZSDZ65</strain>
    </source>
</reference>
<dbReference type="AlphaFoldDB" id="A0A9X3CL51"/>
<keyword evidence="3" id="KW-1185">Reference proteome</keyword>
<dbReference type="Gene3D" id="2.50.20.10">
    <property type="entry name" value="Lipoprotein localisation LolA/LolB/LppX"/>
    <property type="match status" value="1"/>
</dbReference>
<evidence type="ECO:0000313" key="3">
    <source>
        <dbReference type="Proteomes" id="UP001155587"/>
    </source>
</evidence>
<keyword evidence="2" id="KW-0449">Lipoprotein</keyword>
<gene>
    <name evidence="2" type="ORF">MD535_05375</name>
</gene>
<evidence type="ECO:0000313" key="2">
    <source>
        <dbReference type="EMBL" id="MCW8345462.1"/>
    </source>
</evidence>
<feature type="domain" description="Uncharacterized protein TP-0789" evidence="1">
    <location>
        <begin position="121"/>
        <end position="296"/>
    </location>
</feature>
<protein>
    <submittedName>
        <fullName evidence="2">Outer membrane lipoprotein-sorting protein</fullName>
    </submittedName>
</protein>
<accession>A0A9X3CL51</accession>
<name>A0A9X3CL51_9VIBR</name>